<comment type="caution">
    <text evidence="2">The sequence shown here is derived from an EMBL/GenBank/DDBJ whole genome shotgun (WGS) entry which is preliminary data.</text>
</comment>
<accession>A0ABS7PAW2</accession>
<gene>
    <name evidence="2" type="ORF">KYN89_03975</name>
</gene>
<reference evidence="2 3" key="1">
    <citation type="submission" date="2021-07" db="EMBL/GenBank/DDBJ databases">
        <title>Alteriqipengyuania abyssalis NZ-12B nov, sp.nov isolated from deep sea sponge in pacific ocean.</title>
        <authorList>
            <person name="Tareen S."/>
            <person name="Wink J."/>
        </authorList>
    </citation>
    <scope>NUCLEOTIDE SEQUENCE [LARGE SCALE GENOMIC DNA]</scope>
    <source>
        <strain evidence="2 3">NZ-12B</strain>
    </source>
</reference>
<evidence type="ECO:0000313" key="3">
    <source>
        <dbReference type="Proteomes" id="UP000759298"/>
    </source>
</evidence>
<evidence type="ECO:0000256" key="1">
    <source>
        <dbReference type="SAM" id="Phobius"/>
    </source>
</evidence>
<feature type="transmembrane region" description="Helical" evidence="1">
    <location>
        <begin position="49"/>
        <end position="70"/>
    </location>
</feature>
<dbReference type="Proteomes" id="UP000759298">
    <property type="component" value="Unassembled WGS sequence"/>
</dbReference>
<feature type="transmembrane region" description="Helical" evidence="1">
    <location>
        <begin position="91"/>
        <end position="114"/>
    </location>
</feature>
<name>A0ABS7PAW2_9SPHN</name>
<keyword evidence="1" id="KW-1133">Transmembrane helix</keyword>
<dbReference type="RefSeq" id="WP_054524601.1">
    <property type="nucleotide sequence ID" value="NZ_JAHWXP010000001.1"/>
</dbReference>
<keyword evidence="3" id="KW-1185">Reference proteome</keyword>
<sequence>MAYKHTLLWPVLSFLVFCLIGLGARQAIGTVYGAAEARDLLEALSRAGLYLGSAIATASATTLALMLTLIGMIRRIETDFDRKTYKQVTRIAVLSTATLMISFLVLLAFTLPIGEFENLPKGWYNYLYTALFALTVGMVALASASVTIVFMTIRSIVSHITPGDDV</sequence>
<organism evidence="2 3">
    <name type="scientific">Alteriqipengyuania abyssalis</name>
    <dbReference type="NCBI Taxonomy" id="2860200"/>
    <lineage>
        <taxon>Bacteria</taxon>
        <taxon>Pseudomonadati</taxon>
        <taxon>Pseudomonadota</taxon>
        <taxon>Alphaproteobacteria</taxon>
        <taxon>Sphingomonadales</taxon>
        <taxon>Erythrobacteraceae</taxon>
        <taxon>Alteriqipengyuania</taxon>
    </lineage>
</organism>
<proteinExistence type="predicted"/>
<dbReference type="EMBL" id="JAHWXP010000001">
    <property type="protein sequence ID" value="MBY8336195.1"/>
    <property type="molecule type" value="Genomic_DNA"/>
</dbReference>
<keyword evidence="1" id="KW-0812">Transmembrane</keyword>
<keyword evidence="1" id="KW-0472">Membrane</keyword>
<feature type="transmembrane region" description="Helical" evidence="1">
    <location>
        <begin position="126"/>
        <end position="150"/>
    </location>
</feature>
<evidence type="ECO:0000313" key="2">
    <source>
        <dbReference type="EMBL" id="MBY8336195.1"/>
    </source>
</evidence>
<protein>
    <submittedName>
        <fullName evidence="2">Uncharacterized protein</fullName>
    </submittedName>
</protein>